<keyword evidence="13 19" id="KW-0472">Membrane</keyword>
<dbReference type="GO" id="GO:0009236">
    <property type="term" value="P:cobalamin biosynthetic process"/>
    <property type="evidence" value="ECO:0007669"/>
    <property type="project" value="UniProtKB-UniRule"/>
</dbReference>
<dbReference type="GO" id="GO:0008818">
    <property type="term" value="F:cobalamin 5'-phosphate synthase activity"/>
    <property type="evidence" value="ECO:0007669"/>
    <property type="project" value="UniProtKB-UniRule"/>
</dbReference>
<dbReference type="AlphaFoldDB" id="A0A6C1KHF6"/>
<keyword evidence="12 19" id="KW-1133">Transmembrane helix</keyword>
<evidence type="ECO:0000256" key="12">
    <source>
        <dbReference type="ARBA" id="ARBA00022989"/>
    </source>
</evidence>
<keyword evidence="8 19" id="KW-0169">Cobalamin biosynthesis</keyword>
<evidence type="ECO:0000256" key="9">
    <source>
        <dbReference type="ARBA" id="ARBA00022679"/>
    </source>
</evidence>
<dbReference type="Proteomes" id="UP000305131">
    <property type="component" value="Unassembled WGS sequence"/>
</dbReference>
<keyword evidence="9 19" id="KW-0808">Transferase</keyword>
<sequence>MQLDRIGKDLVAALRFYSRLPIPARRDDPDAFAMPDINRIAYAIPLAGAVIGLIGALVLMGALALKLSAFLAAALAVTALVLATGAFHEDGLADTADGLGGGRDKAHRLTIMRDSRIGTYGGCALIMALLLRVAALEALVASAGMVRAALALVVAEAASRAAGVLLILALPPARTDGAGAAFGRPSESAGLACGLVAALLVVVILVPGFGISTAFAGLIAPLVALFAMMRLSGRLIGGQTGDVAGATQQVAVIVFLLGVLIFPGR</sequence>
<evidence type="ECO:0000256" key="11">
    <source>
        <dbReference type="ARBA" id="ARBA00022842"/>
    </source>
</evidence>
<evidence type="ECO:0000256" key="15">
    <source>
        <dbReference type="ARBA" id="ARBA00032605"/>
    </source>
</evidence>
<feature type="transmembrane region" description="Helical" evidence="19">
    <location>
        <begin position="189"/>
        <end position="206"/>
    </location>
</feature>
<comment type="catalytic activity">
    <reaction evidence="17 19">
        <text>alpha-ribazole + adenosylcob(III)inamide-GDP = adenosylcob(III)alamin + GMP + H(+)</text>
        <dbReference type="Rhea" id="RHEA:16049"/>
        <dbReference type="ChEBI" id="CHEBI:10329"/>
        <dbReference type="ChEBI" id="CHEBI:15378"/>
        <dbReference type="ChEBI" id="CHEBI:18408"/>
        <dbReference type="ChEBI" id="CHEBI:58115"/>
        <dbReference type="ChEBI" id="CHEBI:60487"/>
        <dbReference type="EC" id="2.7.8.26"/>
    </reaction>
</comment>
<evidence type="ECO:0000313" key="21">
    <source>
        <dbReference type="Proteomes" id="UP000305131"/>
    </source>
</evidence>
<feature type="transmembrane region" description="Helical" evidence="19">
    <location>
        <begin position="243"/>
        <end position="262"/>
    </location>
</feature>
<dbReference type="PANTHER" id="PTHR34148:SF1">
    <property type="entry name" value="ADENOSYLCOBINAMIDE-GDP RIBAZOLETRANSFERASE"/>
    <property type="match status" value="1"/>
</dbReference>
<evidence type="ECO:0000256" key="17">
    <source>
        <dbReference type="ARBA" id="ARBA00048623"/>
    </source>
</evidence>
<evidence type="ECO:0000256" key="16">
    <source>
        <dbReference type="ARBA" id="ARBA00032853"/>
    </source>
</evidence>
<dbReference type="GO" id="GO:0005886">
    <property type="term" value="C:plasma membrane"/>
    <property type="evidence" value="ECO:0007669"/>
    <property type="project" value="UniProtKB-SubCell"/>
</dbReference>
<dbReference type="RefSeq" id="WP_138398618.1">
    <property type="nucleotide sequence ID" value="NZ_JBAFVI010000001.1"/>
</dbReference>
<evidence type="ECO:0000256" key="8">
    <source>
        <dbReference type="ARBA" id="ARBA00022573"/>
    </source>
</evidence>
<dbReference type="Pfam" id="PF02654">
    <property type="entry name" value="CobS"/>
    <property type="match status" value="1"/>
</dbReference>
<dbReference type="HAMAP" id="MF_00719">
    <property type="entry name" value="CobS"/>
    <property type="match status" value="1"/>
</dbReference>
<evidence type="ECO:0000256" key="6">
    <source>
        <dbReference type="ARBA" id="ARBA00015850"/>
    </source>
</evidence>
<comment type="function">
    <text evidence="14 19">Joins adenosylcobinamide-GDP and alpha-ribazole to generate adenosylcobalamin (Ado-cobalamin). Also synthesizes adenosylcobalamin 5'-phosphate from adenosylcobinamide-GDP and alpha-ribazole 5'-phosphate.</text>
</comment>
<evidence type="ECO:0000256" key="7">
    <source>
        <dbReference type="ARBA" id="ARBA00022475"/>
    </source>
</evidence>
<dbReference type="InterPro" id="IPR003805">
    <property type="entry name" value="CobS"/>
</dbReference>
<evidence type="ECO:0000256" key="10">
    <source>
        <dbReference type="ARBA" id="ARBA00022692"/>
    </source>
</evidence>
<keyword evidence="7 19" id="KW-1003">Cell membrane</keyword>
<dbReference type="PANTHER" id="PTHR34148">
    <property type="entry name" value="ADENOSYLCOBINAMIDE-GDP RIBAZOLETRANSFERASE"/>
    <property type="match status" value="1"/>
</dbReference>
<dbReference type="NCBIfam" id="TIGR00317">
    <property type="entry name" value="cobS"/>
    <property type="match status" value="1"/>
</dbReference>
<comment type="subcellular location">
    <subcellularLocation>
        <location evidence="2 19">Cell membrane</location>
        <topology evidence="2 19">Multi-pass membrane protein</topology>
    </subcellularLocation>
</comment>
<feature type="transmembrane region" description="Helical" evidence="19">
    <location>
        <begin position="67"/>
        <end position="87"/>
    </location>
</feature>
<name>A0A6C1KHF6_XANAU</name>
<feature type="transmembrane region" description="Helical" evidence="19">
    <location>
        <begin position="117"/>
        <end position="136"/>
    </location>
</feature>
<proteinExistence type="inferred from homology"/>
<keyword evidence="10 19" id="KW-0812">Transmembrane</keyword>
<comment type="similarity">
    <text evidence="4 19">Belongs to the CobS family.</text>
</comment>
<dbReference type="EMBL" id="VAUP01000015">
    <property type="protein sequence ID" value="TLX43709.1"/>
    <property type="molecule type" value="Genomic_DNA"/>
</dbReference>
<gene>
    <name evidence="19 20" type="primary">cobS</name>
    <name evidence="20" type="ORF">FBQ73_06230</name>
</gene>
<comment type="catalytic activity">
    <reaction evidence="18 19">
        <text>alpha-ribazole 5'-phosphate + adenosylcob(III)inamide-GDP = adenosylcob(III)alamin 5'-phosphate + GMP + H(+)</text>
        <dbReference type="Rhea" id="RHEA:23560"/>
        <dbReference type="ChEBI" id="CHEBI:15378"/>
        <dbReference type="ChEBI" id="CHEBI:57918"/>
        <dbReference type="ChEBI" id="CHEBI:58115"/>
        <dbReference type="ChEBI" id="CHEBI:60487"/>
        <dbReference type="ChEBI" id="CHEBI:60493"/>
        <dbReference type="EC" id="2.7.8.26"/>
    </reaction>
</comment>
<accession>A0A6C1KHF6</accession>
<evidence type="ECO:0000256" key="4">
    <source>
        <dbReference type="ARBA" id="ARBA00010561"/>
    </source>
</evidence>
<dbReference type="EC" id="2.7.8.26" evidence="5 19"/>
<evidence type="ECO:0000256" key="18">
    <source>
        <dbReference type="ARBA" id="ARBA00049504"/>
    </source>
</evidence>
<comment type="caution">
    <text evidence="20">The sequence shown here is derived from an EMBL/GenBank/DDBJ whole genome shotgun (WGS) entry which is preliminary data.</text>
</comment>
<feature type="transmembrane region" description="Helical" evidence="19">
    <location>
        <begin position="40"/>
        <end position="60"/>
    </location>
</feature>
<dbReference type="OrthoDB" id="9794626at2"/>
<dbReference type="UniPathway" id="UPA00148">
    <property type="reaction ID" value="UER00238"/>
</dbReference>
<feature type="transmembrane region" description="Helical" evidence="19">
    <location>
        <begin position="148"/>
        <end position="169"/>
    </location>
</feature>
<evidence type="ECO:0000256" key="13">
    <source>
        <dbReference type="ARBA" id="ARBA00023136"/>
    </source>
</evidence>
<comment type="cofactor">
    <cofactor evidence="1 19">
        <name>Mg(2+)</name>
        <dbReference type="ChEBI" id="CHEBI:18420"/>
    </cofactor>
</comment>
<protein>
    <recommendedName>
        <fullName evidence="6 19">Adenosylcobinamide-GDP ribazoletransferase</fullName>
        <ecNumber evidence="5 19">2.7.8.26</ecNumber>
    </recommendedName>
    <alternativeName>
        <fullName evidence="16 19">Cobalamin synthase</fullName>
    </alternativeName>
    <alternativeName>
        <fullName evidence="15 19">Cobalamin-5'-phosphate synthase</fullName>
    </alternativeName>
</protein>
<evidence type="ECO:0000256" key="19">
    <source>
        <dbReference type="HAMAP-Rule" id="MF_00719"/>
    </source>
</evidence>
<organism evidence="20 21">
    <name type="scientific">Xanthobacter autotrophicus</name>
    <dbReference type="NCBI Taxonomy" id="280"/>
    <lineage>
        <taxon>Bacteria</taxon>
        <taxon>Pseudomonadati</taxon>
        <taxon>Pseudomonadota</taxon>
        <taxon>Alphaproteobacteria</taxon>
        <taxon>Hyphomicrobiales</taxon>
        <taxon>Xanthobacteraceae</taxon>
        <taxon>Xanthobacter</taxon>
    </lineage>
</organism>
<evidence type="ECO:0000256" key="5">
    <source>
        <dbReference type="ARBA" id="ARBA00013200"/>
    </source>
</evidence>
<evidence type="ECO:0000313" key="20">
    <source>
        <dbReference type="EMBL" id="TLX43709.1"/>
    </source>
</evidence>
<evidence type="ECO:0000256" key="14">
    <source>
        <dbReference type="ARBA" id="ARBA00025228"/>
    </source>
</evidence>
<feature type="transmembrane region" description="Helical" evidence="19">
    <location>
        <begin position="213"/>
        <end position="231"/>
    </location>
</feature>
<evidence type="ECO:0000256" key="3">
    <source>
        <dbReference type="ARBA" id="ARBA00004663"/>
    </source>
</evidence>
<comment type="pathway">
    <text evidence="3 19">Cofactor biosynthesis; adenosylcobalamin biosynthesis; adenosylcobalamin from cob(II)yrinate a,c-diamide: step 7/7.</text>
</comment>
<evidence type="ECO:0000256" key="2">
    <source>
        <dbReference type="ARBA" id="ARBA00004651"/>
    </source>
</evidence>
<dbReference type="GO" id="GO:0051073">
    <property type="term" value="F:adenosylcobinamide-GDP ribazoletransferase activity"/>
    <property type="evidence" value="ECO:0007669"/>
    <property type="project" value="UniProtKB-UniRule"/>
</dbReference>
<evidence type="ECO:0000256" key="1">
    <source>
        <dbReference type="ARBA" id="ARBA00001946"/>
    </source>
</evidence>
<keyword evidence="11 19" id="KW-0460">Magnesium</keyword>
<reference evidence="20 21" key="1">
    <citation type="submission" date="2019-05" db="EMBL/GenBank/DDBJ databases">
        <authorList>
            <person name="Zhou X."/>
        </authorList>
    </citation>
    <scope>NUCLEOTIDE SEQUENCE [LARGE SCALE GENOMIC DNA]</scope>
    <source>
        <strain evidence="20 21">DSM 432</strain>
    </source>
</reference>
<dbReference type="GeneID" id="95773059"/>